<dbReference type="EMBL" id="JACOFX010000027">
    <property type="protein sequence ID" value="MBC3911236.1"/>
    <property type="molecule type" value="Genomic_DNA"/>
</dbReference>
<evidence type="ECO:0000256" key="3">
    <source>
        <dbReference type="RuleBase" id="RU000489"/>
    </source>
</evidence>
<gene>
    <name evidence="6" type="ORF">H8L47_27120</name>
</gene>
<dbReference type="Pfam" id="PF00704">
    <property type="entry name" value="Glyco_hydro_18"/>
    <property type="match status" value="1"/>
</dbReference>
<keyword evidence="2 3" id="KW-0326">Glycosidase</keyword>
<evidence type="ECO:0000313" key="7">
    <source>
        <dbReference type="Proteomes" id="UP000646911"/>
    </source>
</evidence>
<evidence type="ECO:0000256" key="2">
    <source>
        <dbReference type="ARBA" id="ARBA00023295"/>
    </source>
</evidence>
<accession>A0ABR6ZIP4</accession>
<dbReference type="PROSITE" id="PS51910">
    <property type="entry name" value="GH18_2"/>
    <property type="match status" value="1"/>
</dbReference>
<dbReference type="Gene3D" id="2.100.10.30">
    <property type="entry name" value="Jacalin-like lectin domain"/>
    <property type="match status" value="1"/>
</dbReference>
<name>A0ABR6ZIP4_9BURK</name>
<dbReference type="Gene3D" id="3.20.20.80">
    <property type="entry name" value="Glycosidases"/>
    <property type="match status" value="1"/>
</dbReference>
<reference evidence="6 7" key="1">
    <citation type="submission" date="2020-08" db="EMBL/GenBank/DDBJ databases">
        <title>Novel species isolated from subtropical streams in China.</title>
        <authorList>
            <person name="Lu H."/>
        </authorList>
    </citation>
    <scope>NUCLEOTIDE SEQUENCE [LARGE SCALE GENOMIC DNA]</scope>
    <source>
        <strain evidence="6 7">NL8W</strain>
    </source>
</reference>
<evidence type="ECO:0000256" key="4">
    <source>
        <dbReference type="RuleBase" id="RU004453"/>
    </source>
</evidence>
<dbReference type="Pfam" id="PF01419">
    <property type="entry name" value="Jacalin"/>
    <property type="match status" value="1"/>
</dbReference>
<dbReference type="SUPFAM" id="SSF51101">
    <property type="entry name" value="Mannose-binding lectins"/>
    <property type="match status" value="1"/>
</dbReference>
<dbReference type="RefSeq" id="WP_186956947.1">
    <property type="nucleotide sequence ID" value="NZ_JACOFX010000027.1"/>
</dbReference>
<protein>
    <recommendedName>
        <fullName evidence="5">GH18 domain-containing protein</fullName>
    </recommendedName>
</protein>
<dbReference type="InterPro" id="IPR001229">
    <property type="entry name" value="Jacalin-like_lectin_dom"/>
</dbReference>
<keyword evidence="1 3" id="KW-0378">Hydrolase</keyword>
<evidence type="ECO:0000313" key="6">
    <source>
        <dbReference type="EMBL" id="MBC3911236.1"/>
    </source>
</evidence>
<dbReference type="InterPro" id="IPR017853">
    <property type="entry name" value="GH"/>
</dbReference>
<comment type="caution">
    <text evidence="6">The sequence shown here is derived from an EMBL/GenBank/DDBJ whole genome shotgun (WGS) entry which is preliminary data.</text>
</comment>
<dbReference type="SUPFAM" id="SSF51445">
    <property type="entry name" value="(Trans)glycosidases"/>
    <property type="match status" value="1"/>
</dbReference>
<sequence length="452" mass="48364">MTNLANGINAWLFLNEDEPPGTNYNSANSCFQTLINYRTYDSANFLGIAFFEITPATNGYTIEIGSASHQGGLSNQDYLNSVLHDARQVNPNIKFLATMVYSGSNTLAGIFTAGGDPQTEATAFANNLVAYLQNTGMNGLDVDWEGDVSDNMTQAQFKILFTTIRQVFDQQPVKYYLSFTPAWPTDTIDYPTVNSAFDFVSPQFYDGTPLSSFLHAGISPSVIGYGAQFEPGNSAPNTSAQQVWSAVSNGFSSGGSQYSYQDIFMWRLNSGNFQFEQAQFMILSQLANPPAGNAFDDTAIIAAAGNPILTQMTVRSGDVLNAIQSVNTGTGPYNTGTQRNTETGVFTTLQHGGNSGTGQVINIPYNDPIVSISGFTGTWFGWQCVLQLTLTGKSGTNYGPFGSMAHASSRNAFSQTAQPGQSVVAFKGSTVTVPLADGSQTAIIAKLNAVFA</sequence>
<evidence type="ECO:0000256" key="1">
    <source>
        <dbReference type="ARBA" id="ARBA00022801"/>
    </source>
</evidence>
<dbReference type="Proteomes" id="UP000646911">
    <property type="component" value="Unassembled WGS sequence"/>
</dbReference>
<keyword evidence="7" id="KW-1185">Reference proteome</keyword>
<organism evidence="6 7">
    <name type="scientific">Undibacterium umbellatum</name>
    <dbReference type="NCBI Taxonomy" id="2762300"/>
    <lineage>
        <taxon>Bacteria</taxon>
        <taxon>Pseudomonadati</taxon>
        <taxon>Pseudomonadota</taxon>
        <taxon>Betaproteobacteria</taxon>
        <taxon>Burkholderiales</taxon>
        <taxon>Oxalobacteraceae</taxon>
        <taxon>Undibacterium</taxon>
    </lineage>
</organism>
<dbReference type="InterPro" id="IPR001579">
    <property type="entry name" value="Glyco_hydro_18_chit_AS"/>
</dbReference>
<dbReference type="PROSITE" id="PS01095">
    <property type="entry name" value="GH18_1"/>
    <property type="match status" value="1"/>
</dbReference>
<comment type="similarity">
    <text evidence="4">Belongs to the glycosyl hydrolase 18 family.</text>
</comment>
<proteinExistence type="inferred from homology"/>
<evidence type="ECO:0000259" key="5">
    <source>
        <dbReference type="PROSITE" id="PS51910"/>
    </source>
</evidence>
<dbReference type="InterPro" id="IPR001223">
    <property type="entry name" value="Glyco_hydro18_cat"/>
</dbReference>
<dbReference type="InterPro" id="IPR036404">
    <property type="entry name" value="Jacalin-like_lectin_dom_sf"/>
</dbReference>
<feature type="domain" description="GH18" evidence="5">
    <location>
        <begin position="1"/>
        <end position="293"/>
    </location>
</feature>